<dbReference type="InterPro" id="IPR000801">
    <property type="entry name" value="Esterase-like"/>
</dbReference>
<proteinExistence type="predicted"/>
<evidence type="ECO:0000256" key="1">
    <source>
        <dbReference type="SAM" id="MobiDB-lite"/>
    </source>
</evidence>
<dbReference type="AlphaFoldDB" id="A0A6N7XPZ8"/>
<dbReference type="EMBL" id="VUNC01000001">
    <property type="protein sequence ID" value="MST72019.1"/>
    <property type="molecule type" value="Genomic_DNA"/>
</dbReference>
<sequence length="261" mass="27904">MTGREDRGNRDATASVGLLRNGAADEGRPEEGGRPVWEDGADTELFPGAGGPTGPVIYVIDAPEFPFDLARVAAGRTSSIVRVPVGDWGDNLTPWPAESAFRGRPDYGGRAAATLEWLTANAMPSLERGWHLSPSRRAVCGYSLGGLFSLYAFAHAGCFDACGCISGSVWYPGWVDHLRAVCTAPGTGLSGRFAFLSVGSREKHAPQPMLRSVEDDMGACARILRECGCEVAFEVGPGSHMQHEAERYDLALSRLDGFLSR</sequence>
<gene>
    <name evidence="2" type="ORF">FYJ68_02685</name>
</gene>
<protein>
    <submittedName>
        <fullName evidence="2">Alpha/beta hydrolase</fullName>
    </submittedName>
</protein>
<accession>A0A6N7XPZ8</accession>
<organism evidence="2 3">
    <name type="scientific">Olsenella porci</name>
    <dbReference type="NCBI Taxonomy" id="2652279"/>
    <lineage>
        <taxon>Bacteria</taxon>
        <taxon>Bacillati</taxon>
        <taxon>Actinomycetota</taxon>
        <taxon>Coriobacteriia</taxon>
        <taxon>Coriobacteriales</taxon>
        <taxon>Atopobiaceae</taxon>
        <taxon>Olsenella</taxon>
    </lineage>
</organism>
<dbReference type="SUPFAM" id="SSF53474">
    <property type="entry name" value="alpha/beta-Hydrolases"/>
    <property type="match status" value="1"/>
</dbReference>
<keyword evidence="2" id="KW-0378">Hydrolase</keyword>
<reference evidence="2 3" key="1">
    <citation type="submission" date="2019-08" db="EMBL/GenBank/DDBJ databases">
        <title>In-depth cultivation of the pig gut microbiome towards novel bacterial diversity and tailored functional studies.</title>
        <authorList>
            <person name="Wylensek D."/>
            <person name="Hitch T.C.A."/>
            <person name="Clavel T."/>
        </authorList>
    </citation>
    <scope>NUCLEOTIDE SEQUENCE [LARGE SCALE GENOMIC DNA]</scope>
    <source>
        <strain evidence="2 3">CA-Schmier-601-WT-1</strain>
    </source>
</reference>
<feature type="compositionally biased region" description="Basic and acidic residues" evidence="1">
    <location>
        <begin position="23"/>
        <end position="37"/>
    </location>
</feature>
<dbReference type="Gene3D" id="3.40.50.1820">
    <property type="entry name" value="alpha/beta hydrolase"/>
    <property type="match status" value="1"/>
</dbReference>
<feature type="compositionally biased region" description="Basic and acidic residues" evidence="1">
    <location>
        <begin position="1"/>
        <end position="10"/>
    </location>
</feature>
<dbReference type="Proteomes" id="UP000469325">
    <property type="component" value="Unassembled WGS sequence"/>
</dbReference>
<feature type="region of interest" description="Disordered" evidence="1">
    <location>
        <begin position="1"/>
        <end position="40"/>
    </location>
</feature>
<name>A0A6N7XPZ8_9ACTN</name>
<dbReference type="GO" id="GO:0016787">
    <property type="term" value="F:hydrolase activity"/>
    <property type="evidence" value="ECO:0007669"/>
    <property type="project" value="UniProtKB-KW"/>
</dbReference>
<comment type="caution">
    <text evidence="2">The sequence shown here is derived from an EMBL/GenBank/DDBJ whole genome shotgun (WGS) entry which is preliminary data.</text>
</comment>
<keyword evidence="3" id="KW-1185">Reference proteome</keyword>
<dbReference type="Pfam" id="PF00756">
    <property type="entry name" value="Esterase"/>
    <property type="match status" value="1"/>
</dbReference>
<evidence type="ECO:0000313" key="3">
    <source>
        <dbReference type="Proteomes" id="UP000469325"/>
    </source>
</evidence>
<evidence type="ECO:0000313" key="2">
    <source>
        <dbReference type="EMBL" id="MST72019.1"/>
    </source>
</evidence>
<dbReference type="InterPro" id="IPR029058">
    <property type="entry name" value="AB_hydrolase_fold"/>
</dbReference>
<dbReference type="RefSeq" id="WP_154433740.1">
    <property type="nucleotide sequence ID" value="NZ_VUNC01000001.1"/>
</dbReference>